<accession>A0A4Q7N695</accession>
<evidence type="ECO:0000313" key="1">
    <source>
        <dbReference type="EMBL" id="RZS76608.1"/>
    </source>
</evidence>
<dbReference type="PROSITE" id="PS51257">
    <property type="entry name" value="PROKAR_LIPOPROTEIN"/>
    <property type="match status" value="1"/>
</dbReference>
<comment type="caution">
    <text evidence="1">The sequence shown here is derived from an EMBL/GenBank/DDBJ whole genome shotgun (WGS) entry which is preliminary data.</text>
</comment>
<gene>
    <name evidence="1" type="ORF">EV199_2494</name>
</gene>
<dbReference type="InterPro" id="IPR011990">
    <property type="entry name" value="TPR-like_helical_dom_sf"/>
</dbReference>
<dbReference type="SUPFAM" id="SSF48452">
    <property type="entry name" value="TPR-like"/>
    <property type="match status" value="1"/>
</dbReference>
<dbReference type="EMBL" id="SGXA01000001">
    <property type="protein sequence ID" value="RZS76608.1"/>
    <property type="molecule type" value="Genomic_DNA"/>
</dbReference>
<evidence type="ECO:0000313" key="2">
    <source>
        <dbReference type="Proteomes" id="UP000293874"/>
    </source>
</evidence>
<keyword evidence="2" id="KW-1185">Reference proteome</keyword>
<dbReference type="InterPro" id="IPR041662">
    <property type="entry name" value="SusD-like_2"/>
</dbReference>
<proteinExistence type="predicted"/>
<protein>
    <submittedName>
        <fullName evidence="1">SusD-like starch-binding protein associating with outer membrane</fullName>
    </submittedName>
</protein>
<dbReference type="OrthoDB" id="9766256at2"/>
<reference evidence="1 2" key="1">
    <citation type="submission" date="2019-02" db="EMBL/GenBank/DDBJ databases">
        <title>Genomic Encyclopedia of Type Strains, Phase IV (KMG-IV): sequencing the most valuable type-strain genomes for metagenomic binning, comparative biology and taxonomic classification.</title>
        <authorList>
            <person name="Goeker M."/>
        </authorList>
    </citation>
    <scope>NUCLEOTIDE SEQUENCE [LARGE SCALE GENOMIC DNA]</scope>
    <source>
        <strain evidence="1 2">DSM 18116</strain>
    </source>
</reference>
<dbReference type="AlphaFoldDB" id="A0A4Q7N695"/>
<dbReference type="Gene3D" id="1.25.40.390">
    <property type="match status" value="1"/>
</dbReference>
<dbReference type="Proteomes" id="UP000293874">
    <property type="component" value="Unassembled WGS sequence"/>
</dbReference>
<organism evidence="1 2">
    <name type="scientific">Pseudobacter ginsenosidimutans</name>
    <dbReference type="NCBI Taxonomy" id="661488"/>
    <lineage>
        <taxon>Bacteria</taxon>
        <taxon>Pseudomonadati</taxon>
        <taxon>Bacteroidota</taxon>
        <taxon>Chitinophagia</taxon>
        <taxon>Chitinophagales</taxon>
        <taxon>Chitinophagaceae</taxon>
        <taxon>Pseudobacter</taxon>
    </lineage>
</organism>
<dbReference type="Pfam" id="PF12771">
    <property type="entry name" value="SusD-like_2"/>
    <property type="match status" value="1"/>
</dbReference>
<dbReference type="RefSeq" id="WP_130540902.1">
    <property type="nucleotide sequence ID" value="NZ_CP042431.1"/>
</dbReference>
<sequence>MKRISGILAAWVLAVSITGCDKYLDKLDNPNLVKEPPLNGLLTTSTYQTAYDAFLMGDITSYYTQYLASNSKASDGDIYNEVDYSNTWESFYATMMNIQQMITKAEANKAYKHLGVGKILMAYNLNMLINSFGDVPFSEALKGLDLLIPTFDKQADLHQTCLTLLSDGIADLNKQDVSMDLNSNNDLIHKGSVSAWIKTANALKARFLTQFSKTPGYNPTEVLNTLTNAYESNEDDAALTVFDGRSPWNAVSYANTQLDLDGWLSTQYVDALNGTTYGVVDPRLALIASKTKFGDYRGTPNGAGRIGTGTDDEESYLWINGYYSKGNAPLWLVTYAEMKFIEAEAAFRANDPQTAYNAYLDGIRLHMEKVGVATADRNAYLNNPAVAVGKDNLTLNLIFKEKYVVMFLNPEAWVDARRFDYKYKDFTLPQNAAMNSFIRRLAYPTVETSRNGKNVPPVAGLDERLIWDK</sequence>
<name>A0A4Q7N695_9BACT</name>